<protein>
    <recommendedName>
        <fullName evidence="5 7">Uronate isomerase</fullName>
        <ecNumber evidence="4 7">5.3.1.12</ecNumber>
    </recommendedName>
    <alternativeName>
        <fullName evidence="7">Glucuronate isomerase</fullName>
    </alternativeName>
    <alternativeName>
        <fullName evidence="7">Uronic isomerase</fullName>
    </alternativeName>
</protein>
<dbReference type="GO" id="GO:0019698">
    <property type="term" value="P:D-galacturonate catabolic process"/>
    <property type="evidence" value="ECO:0007669"/>
    <property type="project" value="TreeGrafter"/>
</dbReference>
<gene>
    <name evidence="7 8" type="primary">uxaC</name>
    <name evidence="8" type="ORF">MUS_1320</name>
</gene>
<evidence type="ECO:0000256" key="7">
    <source>
        <dbReference type="HAMAP-Rule" id="MF_00675"/>
    </source>
</evidence>
<organism evidence="8 9">
    <name type="scientific">Bacillus amyloliquefaciens (strain Y2)</name>
    <name type="common">Bacillus amyloliquefaciens subsp. plantarum (strain B9601-Y2)</name>
    <dbReference type="NCBI Taxonomy" id="1155777"/>
    <lineage>
        <taxon>Bacteria</taxon>
        <taxon>Bacillati</taxon>
        <taxon>Bacillota</taxon>
        <taxon>Bacilli</taxon>
        <taxon>Bacillales</taxon>
        <taxon>Bacillaceae</taxon>
        <taxon>Bacillus</taxon>
        <taxon>Bacillus amyloliquefaciens group</taxon>
    </lineage>
</organism>
<dbReference type="EMBL" id="CP003332">
    <property type="protein sequence ID" value="AFJ61340.1"/>
    <property type="molecule type" value="Genomic_DNA"/>
</dbReference>
<comment type="catalytic activity">
    <reaction evidence="1 7">
        <text>D-glucuronate = D-fructuronate</text>
        <dbReference type="Rhea" id="RHEA:13049"/>
        <dbReference type="ChEBI" id="CHEBI:58720"/>
        <dbReference type="ChEBI" id="CHEBI:59863"/>
        <dbReference type="EC" id="5.3.1.12"/>
    </reaction>
</comment>
<proteinExistence type="inferred from homology"/>
<reference evidence="8 9" key="1">
    <citation type="journal article" date="2012" name="J. Biotechnol.">
        <title>Genome sequence of the plant growth promoting strain Bacillus amyloliquefaciens subsp. plantarum B9601-Y2 and expression of mersacidin and other secondary metabolites.</title>
        <authorList>
            <person name="He P."/>
            <person name="Hao K."/>
            <person name="Blom J."/>
            <person name="Ruckert C."/>
            <person name="Vater J."/>
            <person name="Mao Z."/>
            <person name="Wu Y."/>
            <person name="Hou M."/>
            <person name="He P."/>
            <person name="He Y."/>
            <person name="Borriss R."/>
        </authorList>
    </citation>
    <scope>NUCLEOTIDE SEQUENCE [LARGE SCALE GENOMIC DNA]</scope>
    <source>
        <strain evidence="8">Y2</strain>
    </source>
</reference>
<evidence type="ECO:0000313" key="8">
    <source>
        <dbReference type="EMBL" id="AFJ61340.1"/>
    </source>
</evidence>
<dbReference type="InterPro" id="IPR003766">
    <property type="entry name" value="Uronate_isomerase"/>
</dbReference>
<dbReference type="UniPathway" id="UPA00246"/>
<comment type="pathway">
    <text evidence="2 7">Carbohydrate metabolism; pentose and glucuronate interconversion.</text>
</comment>
<name>I2C3W6_BACAY</name>
<keyword evidence="6 7" id="KW-0413">Isomerase</keyword>
<dbReference type="KEGG" id="bqy:MUS_1320"/>
<dbReference type="PANTHER" id="PTHR30068">
    <property type="entry name" value="URONATE ISOMERASE"/>
    <property type="match status" value="1"/>
</dbReference>
<dbReference type="AlphaFoldDB" id="I2C3W6"/>
<evidence type="ECO:0000256" key="6">
    <source>
        <dbReference type="ARBA" id="ARBA00023235"/>
    </source>
</evidence>
<dbReference type="PATRIC" id="fig|1126211.3.peg.1248"/>
<evidence type="ECO:0000256" key="4">
    <source>
        <dbReference type="ARBA" id="ARBA00012546"/>
    </source>
</evidence>
<dbReference type="NCBIfam" id="NF002794">
    <property type="entry name" value="PRK02925.1"/>
    <property type="match status" value="1"/>
</dbReference>
<dbReference type="Gene3D" id="1.10.2020.10">
    <property type="entry name" value="uronate isomerase, domain 2, chain A"/>
    <property type="match status" value="1"/>
</dbReference>
<dbReference type="PANTHER" id="PTHR30068:SF4">
    <property type="entry name" value="URONATE ISOMERASE"/>
    <property type="match status" value="1"/>
</dbReference>
<accession>I2C3W6</accession>
<evidence type="ECO:0000256" key="3">
    <source>
        <dbReference type="ARBA" id="ARBA00008397"/>
    </source>
</evidence>
<dbReference type="GO" id="GO:0042840">
    <property type="term" value="P:D-glucuronate catabolic process"/>
    <property type="evidence" value="ECO:0007669"/>
    <property type="project" value="TreeGrafter"/>
</dbReference>
<dbReference type="EC" id="5.3.1.12" evidence="4 7"/>
<dbReference type="InterPro" id="IPR032466">
    <property type="entry name" value="Metal_Hydrolase"/>
</dbReference>
<comment type="catalytic activity">
    <reaction evidence="7">
        <text>aldehydo-D-galacturonate = keto-D-tagaturonate</text>
        <dbReference type="Rhea" id="RHEA:27702"/>
        <dbReference type="ChEBI" id="CHEBI:12952"/>
        <dbReference type="ChEBI" id="CHEBI:17886"/>
    </reaction>
</comment>
<dbReference type="GO" id="GO:0008880">
    <property type="term" value="F:glucuronate isomerase activity"/>
    <property type="evidence" value="ECO:0007669"/>
    <property type="project" value="UniProtKB-UniRule"/>
</dbReference>
<comment type="similarity">
    <text evidence="3 7">Belongs to the metallo-dependent hydrolases superfamily. Uronate isomerase family.</text>
</comment>
<dbReference type="HAMAP" id="MF_00675">
    <property type="entry name" value="UxaC"/>
    <property type="match status" value="1"/>
</dbReference>
<dbReference type="Gene3D" id="3.20.20.140">
    <property type="entry name" value="Metal-dependent hydrolases"/>
    <property type="match status" value="1"/>
</dbReference>
<evidence type="ECO:0000256" key="5">
    <source>
        <dbReference type="ARBA" id="ARBA00020555"/>
    </source>
</evidence>
<evidence type="ECO:0000256" key="2">
    <source>
        <dbReference type="ARBA" id="ARBA00004892"/>
    </source>
</evidence>
<evidence type="ECO:0000256" key="1">
    <source>
        <dbReference type="ARBA" id="ARBA00001165"/>
    </source>
</evidence>
<dbReference type="SUPFAM" id="SSF51556">
    <property type="entry name" value="Metallo-dependent hydrolases"/>
    <property type="match status" value="1"/>
</dbReference>
<dbReference type="Proteomes" id="UP000002878">
    <property type="component" value="Chromosome"/>
</dbReference>
<dbReference type="Pfam" id="PF02614">
    <property type="entry name" value="UxaC"/>
    <property type="match status" value="1"/>
</dbReference>
<sequence>MICEKEEAKIKKNHFVNVNIFKREDESVKAFMGDDFLLDSKTAVKLYREYAENMPIIDYHCHLSPKEIYENKTFATITEAWLYGDHYKWRIMRANGIEERCITGNASDEEKFFAWAKTVPMAIGNPLYSWTHLELQRWFGIYDVLNEKTAAAIWKKTNELLQGDGFGARDLILKSNVKVICTTDDPADALTYHELLKESDFPVQVLPGFRPDKGLDISRPGFADWVRSLESASGIAVTTYQSYLDALESRVRFFHNAGGRVSDHALDQMVYAETTEEEAARIFAAGLSGEHVSFEDEKKFKTRTLKYLCGLYAELDWAMQFHINALRNTNTNKFSSLGPDTGYDSINDERIAKPLARLLDSAEKKRQLPKTILYSLNPNDNYIIASMINSFQDGKTPGKIQFGTAWWFNDTKDGMLQQMKALSNMGLFSRFIGMLTDSRSFLSYPRHEYFRRLVCTLIGGWAEQGEAPYDMELLGKIVEGICYRNAEEYFRF</sequence>
<dbReference type="HOGENOM" id="CLU_044465_1_0_9"/>
<evidence type="ECO:0000313" key="9">
    <source>
        <dbReference type="Proteomes" id="UP000002878"/>
    </source>
</evidence>